<dbReference type="Proteomes" id="UP000198584">
    <property type="component" value="Unassembled WGS sequence"/>
</dbReference>
<organism evidence="2 3">
    <name type="scientific">Thalassobacillus cyri</name>
    <dbReference type="NCBI Taxonomy" id="571932"/>
    <lineage>
        <taxon>Bacteria</taxon>
        <taxon>Bacillati</taxon>
        <taxon>Bacillota</taxon>
        <taxon>Bacilli</taxon>
        <taxon>Bacillales</taxon>
        <taxon>Bacillaceae</taxon>
        <taxon>Thalassobacillus</taxon>
    </lineage>
</organism>
<dbReference type="InterPro" id="IPR035895">
    <property type="entry name" value="HPr-like_sf"/>
</dbReference>
<protein>
    <submittedName>
        <fullName evidence="2">Phosphotransferase system HPr (HPr) family</fullName>
    </submittedName>
</protein>
<feature type="domain" description="HPr" evidence="1">
    <location>
        <begin position="1"/>
        <end position="85"/>
    </location>
</feature>
<evidence type="ECO:0000259" key="1">
    <source>
        <dbReference type="PROSITE" id="PS51350"/>
    </source>
</evidence>
<keyword evidence="2" id="KW-0808">Transferase</keyword>
<dbReference type="PROSITE" id="PS51350">
    <property type="entry name" value="PTS_HPR_DOM"/>
    <property type="match status" value="1"/>
</dbReference>
<evidence type="ECO:0000313" key="3">
    <source>
        <dbReference type="Proteomes" id="UP000198584"/>
    </source>
</evidence>
<keyword evidence="3" id="KW-1185">Reference proteome</keyword>
<dbReference type="SUPFAM" id="SSF55594">
    <property type="entry name" value="HPr-like"/>
    <property type="match status" value="1"/>
</dbReference>
<proteinExistence type="predicted"/>
<dbReference type="Gene3D" id="3.30.1340.10">
    <property type="entry name" value="HPr-like"/>
    <property type="match status" value="1"/>
</dbReference>
<evidence type="ECO:0000313" key="2">
    <source>
        <dbReference type="EMBL" id="SEA76430.1"/>
    </source>
</evidence>
<dbReference type="GO" id="GO:0016740">
    <property type="term" value="F:transferase activity"/>
    <property type="evidence" value="ECO:0007669"/>
    <property type="project" value="UniProtKB-KW"/>
</dbReference>
<dbReference type="RefSeq" id="WP_093044999.1">
    <property type="nucleotide sequence ID" value="NZ_FNQR01000008.1"/>
</dbReference>
<dbReference type="Pfam" id="PF00381">
    <property type="entry name" value="PTS-HPr"/>
    <property type="match status" value="1"/>
</dbReference>
<dbReference type="OrthoDB" id="2428896at2"/>
<accession>A0A1H4DVM5</accession>
<dbReference type="AlphaFoldDB" id="A0A1H4DVM5"/>
<dbReference type="STRING" id="571932.SAMN05421743_10812"/>
<gene>
    <name evidence="2" type="ORF">SAMN05421743_10812</name>
</gene>
<reference evidence="2 3" key="1">
    <citation type="submission" date="2016-10" db="EMBL/GenBank/DDBJ databases">
        <authorList>
            <person name="de Groot N.N."/>
        </authorList>
    </citation>
    <scope>NUCLEOTIDE SEQUENCE [LARGE SCALE GENOMIC DNA]</scope>
    <source>
        <strain evidence="2 3">CCM7597</strain>
    </source>
</reference>
<name>A0A1H4DVM5_9BACI</name>
<dbReference type="InterPro" id="IPR000032">
    <property type="entry name" value="HPr-like"/>
</dbReference>
<sequence>MQELSKKVIVHIDETQTIMELNQIIQKYEAEILIKKNVNGSIIEVNLKSFLGLINLRLHNGDELYVYCSGPEASEAMKAIEQFLN</sequence>
<dbReference type="EMBL" id="FNQR01000008">
    <property type="protein sequence ID" value="SEA76430.1"/>
    <property type="molecule type" value="Genomic_DNA"/>
</dbReference>